<evidence type="ECO:0000256" key="1">
    <source>
        <dbReference type="SAM" id="SignalP"/>
    </source>
</evidence>
<protein>
    <submittedName>
        <fullName evidence="2">Uncharacterized protein</fullName>
    </submittedName>
</protein>
<dbReference type="KEGG" id="sbf:JCM31447_29430"/>
<organism evidence="2 3">
    <name type="scientific">Fluviispira sanaruensis</name>
    <dbReference type="NCBI Taxonomy" id="2493639"/>
    <lineage>
        <taxon>Bacteria</taxon>
        <taxon>Pseudomonadati</taxon>
        <taxon>Bdellovibrionota</taxon>
        <taxon>Oligoflexia</taxon>
        <taxon>Silvanigrellales</taxon>
        <taxon>Silvanigrellaceae</taxon>
        <taxon>Fluviispira</taxon>
    </lineage>
</organism>
<name>A0A4P2W003_FLUSA</name>
<dbReference type="OrthoDB" id="5293893at2"/>
<proteinExistence type="predicted"/>
<dbReference type="Proteomes" id="UP000291236">
    <property type="component" value="Chromosome"/>
</dbReference>
<dbReference type="RefSeq" id="WP_130612275.1">
    <property type="nucleotide sequence ID" value="NZ_AP019368.1"/>
</dbReference>
<evidence type="ECO:0000313" key="2">
    <source>
        <dbReference type="EMBL" id="BBH54472.1"/>
    </source>
</evidence>
<reference evidence="2 3" key="1">
    <citation type="submission" date="2018-12" db="EMBL/GenBank/DDBJ databases">
        <title>Rubrispira sanarue gen. nov., sp., nov., a member of the order Silvanigrellales, isolated from a brackish lake in Hamamatsu Japan.</title>
        <authorList>
            <person name="Maejima Y."/>
            <person name="Iino T."/>
            <person name="Muraguchi Y."/>
            <person name="Fukuda K."/>
            <person name="Nojiri H."/>
            <person name="Ohkuma M."/>
            <person name="Moriuchi R."/>
            <person name="Dohra H."/>
            <person name="Kimbara K."/>
            <person name="Shintani M."/>
        </authorList>
    </citation>
    <scope>NUCLEOTIDE SEQUENCE [LARGE SCALE GENOMIC DNA]</scope>
    <source>
        <strain evidence="2 3">RF1110005</strain>
    </source>
</reference>
<keyword evidence="3" id="KW-1185">Reference proteome</keyword>
<keyword evidence="1" id="KW-0732">Signal</keyword>
<feature type="signal peptide" evidence="1">
    <location>
        <begin position="1"/>
        <end position="28"/>
    </location>
</feature>
<gene>
    <name evidence="2" type="ORF">JCM31447_29430</name>
</gene>
<sequence>MNIIFKRFFLFFLLAICFILFSSKKVIAAEEQNHKSLVTLGDDEIMMDSIKSKIVACAELRNRIVSYIDRIYYLNDCKLRPVKNSEIVNKFVQIRKKHIVNLSSEVFSLIPIGENYTYDDYYNDFEKKNTINFKYLCQNYDKSILTSDSIIYYYIDNCKRRPFSKYSDVLKFSEKSRPIYTLAPQILGEFPIGNAIVVEKTNLIVNESEEIIKRNLPSPQKLCGSLNRKVVTFHESYYFIEDCHLFKIKDLTLEIQRKADTKGGIEELTVKQKLGIPEGEEINAAEVLKKLR</sequence>
<accession>A0A4P2W003</accession>
<evidence type="ECO:0000313" key="3">
    <source>
        <dbReference type="Proteomes" id="UP000291236"/>
    </source>
</evidence>
<dbReference type="AlphaFoldDB" id="A0A4P2W003"/>
<dbReference type="EMBL" id="AP019368">
    <property type="protein sequence ID" value="BBH54472.1"/>
    <property type="molecule type" value="Genomic_DNA"/>
</dbReference>
<feature type="chain" id="PRO_5020877163" evidence="1">
    <location>
        <begin position="29"/>
        <end position="292"/>
    </location>
</feature>